<dbReference type="Gene3D" id="1.20.1250.20">
    <property type="entry name" value="MFS general substrate transporter like domains"/>
    <property type="match status" value="1"/>
</dbReference>
<comment type="caution">
    <text evidence="2">The sequence shown here is derived from an EMBL/GenBank/DDBJ whole genome shotgun (WGS) entry which is preliminary data.</text>
</comment>
<dbReference type="STRING" id="2518989.IMCC3088_887"/>
<dbReference type="InterPro" id="IPR036259">
    <property type="entry name" value="MFS_trans_sf"/>
</dbReference>
<keyword evidence="2" id="KW-0813">Transport</keyword>
<dbReference type="GO" id="GO:0005886">
    <property type="term" value="C:plasma membrane"/>
    <property type="evidence" value="ECO:0007669"/>
    <property type="project" value="TreeGrafter"/>
</dbReference>
<protein>
    <submittedName>
        <fullName evidence="2">Sugar transporter</fullName>
    </submittedName>
</protein>
<dbReference type="AlphaFoldDB" id="F3L0G6"/>
<dbReference type="EMBL" id="AEIG01000021">
    <property type="protein sequence ID" value="EGG30184.1"/>
    <property type="molecule type" value="Genomic_DNA"/>
</dbReference>
<comment type="similarity">
    <text evidence="1">Belongs to the sodium:galactoside symporter (TC 2.A.2) family.</text>
</comment>
<dbReference type="Pfam" id="PF13347">
    <property type="entry name" value="MFS_2"/>
    <property type="match status" value="1"/>
</dbReference>
<reference evidence="2 3" key="1">
    <citation type="journal article" date="2011" name="J. Bacteriol.">
        <title>Genome sequence of strain IMCC3088, a proteorhodopsin-containing marine bacterium belonging to the OM60/NOR5 clade.</title>
        <authorList>
            <person name="Jang Y."/>
            <person name="Oh H.M."/>
            <person name="Kang I."/>
            <person name="Lee K."/>
            <person name="Yang S.J."/>
            <person name="Cho J.C."/>
        </authorList>
    </citation>
    <scope>NUCLEOTIDE SEQUENCE [LARGE SCALE GENOMIC DNA]</scope>
    <source>
        <strain evidence="2 3">IMCC3088</strain>
    </source>
</reference>
<proteinExistence type="inferred from homology"/>
<dbReference type="SUPFAM" id="SSF103473">
    <property type="entry name" value="MFS general substrate transporter"/>
    <property type="match status" value="1"/>
</dbReference>
<dbReference type="PANTHER" id="PTHR11328:SF24">
    <property type="entry name" value="MAJOR FACILITATOR SUPERFAMILY (MFS) PROFILE DOMAIN-CONTAINING PROTEIN"/>
    <property type="match status" value="1"/>
</dbReference>
<keyword evidence="2" id="KW-0762">Sugar transport</keyword>
<sequence length="471" mass="51889">MTTITANLRTQLTYGFGAVAYGIKDNGFGYFLLLFYGTVVGLEPGLVGTAIFIALVFDAISDPIIGYWSDNTRSRWGRRHPFMYAAAVPVAISYWLLWNPPEWGQTGLFWYLVSLAVLIRTFITLYETPSSALMPELSTDYAQRTSIQAWRQFFGWSGGNFMSVMMFGLLLVPTEQYAIGTLNREGYETYGVISSVLIFLAIIISAAGTHNQIPHLRVPPKRDQRGLAAIFKELFQTLGEKSFMALFAASLFGAMATGLAGAMSYILLTYFWGLSSSQIFIYTSLVFISAGIGLAVAPWFVKRWGKKAAAIRLGAMAFSVAPAPVLLRLMGLMPENGDPILFPLIAIINTVDLGLIIACQAVLYSMVADLVENNELRTGKRSEGVFFAAITFIRKTNQGLGAFAAGIILSLIAFPQGASQAEVSDETLRSLGLWHAPSLLILWSLMLFCISRYQLSKDDHESNLQKLRTRS</sequence>
<organism evidence="2 3">
    <name type="scientific">Aequoribacter fuscus</name>
    <dbReference type="NCBI Taxonomy" id="2518989"/>
    <lineage>
        <taxon>Bacteria</taxon>
        <taxon>Pseudomonadati</taxon>
        <taxon>Pseudomonadota</taxon>
        <taxon>Gammaproteobacteria</taxon>
        <taxon>Cellvibrionales</taxon>
        <taxon>Halieaceae</taxon>
        <taxon>Aequoribacter</taxon>
    </lineage>
</organism>
<accession>F3L0G6</accession>
<dbReference type="InterPro" id="IPR039672">
    <property type="entry name" value="MFS_2"/>
</dbReference>
<dbReference type="PANTHER" id="PTHR11328">
    <property type="entry name" value="MAJOR FACILITATOR SUPERFAMILY DOMAIN-CONTAINING PROTEIN"/>
    <property type="match status" value="1"/>
</dbReference>
<evidence type="ECO:0000313" key="3">
    <source>
        <dbReference type="Proteomes" id="UP000005615"/>
    </source>
</evidence>
<dbReference type="eggNOG" id="COG2211">
    <property type="taxonomic scope" value="Bacteria"/>
</dbReference>
<dbReference type="GO" id="GO:0008643">
    <property type="term" value="P:carbohydrate transport"/>
    <property type="evidence" value="ECO:0007669"/>
    <property type="project" value="InterPro"/>
</dbReference>
<dbReference type="GO" id="GO:0015293">
    <property type="term" value="F:symporter activity"/>
    <property type="evidence" value="ECO:0007669"/>
    <property type="project" value="InterPro"/>
</dbReference>
<keyword evidence="3" id="KW-1185">Reference proteome</keyword>
<name>F3L0G6_9GAMM</name>
<dbReference type="RefSeq" id="WP_009575184.1">
    <property type="nucleotide sequence ID" value="NZ_AEIG01000021.1"/>
</dbReference>
<evidence type="ECO:0000256" key="1">
    <source>
        <dbReference type="ARBA" id="ARBA00009617"/>
    </source>
</evidence>
<dbReference type="OrthoDB" id="181905at2"/>
<dbReference type="Proteomes" id="UP000005615">
    <property type="component" value="Unassembled WGS sequence"/>
</dbReference>
<gene>
    <name evidence="2" type="ORF">IMCC3088_887</name>
</gene>
<evidence type="ECO:0000313" key="2">
    <source>
        <dbReference type="EMBL" id="EGG30184.1"/>
    </source>
</evidence>